<protein>
    <submittedName>
        <fullName evidence="1">Uncharacterized protein</fullName>
    </submittedName>
</protein>
<reference evidence="1" key="2">
    <citation type="journal article" date="2015" name="Fish Shellfish Immunol.">
        <title>Early steps in the European eel (Anguilla anguilla)-Vibrio vulnificus interaction in the gills: Role of the RtxA13 toxin.</title>
        <authorList>
            <person name="Callol A."/>
            <person name="Pajuelo D."/>
            <person name="Ebbesson L."/>
            <person name="Teles M."/>
            <person name="MacKenzie S."/>
            <person name="Amaro C."/>
        </authorList>
    </citation>
    <scope>NUCLEOTIDE SEQUENCE</scope>
</reference>
<name>A0A0E9WE52_ANGAN</name>
<dbReference type="AlphaFoldDB" id="A0A0E9WE52"/>
<dbReference type="EMBL" id="GBXM01019940">
    <property type="protein sequence ID" value="JAH88637.1"/>
    <property type="molecule type" value="Transcribed_RNA"/>
</dbReference>
<evidence type="ECO:0000313" key="1">
    <source>
        <dbReference type="EMBL" id="JAH88637.1"/>
    </source>
</evidence>
<proteinExistence type="predicted"/>
<organism evidence="1">
    <name type="scientific">Anguilla anguilla</name>
    <name type="common">European freshwater eel</name>
    <name type="synonym">Muraena anguilla</name>
    <dbReference type="NCBI Taxonomy" id="7936"/>
    <lineage>
        <taxon>Eukaryota</taxon>
        <taxon>Metazoa</taxon>
        <taxon>Chordata</taxon>
        <taxon>Craniata</taxon>
        <taxon>Vertebrata</taxon>
        <taxon>Euteleostomi</taxon>
        <taxon>Actinopterygii</taxon>
        <taxon>Neopterygii</taxon>
        <taxon>Teleostei</taxon>
        <taxon>Anguilliformes</taxon>
        <taxon>Anguillidae</taxon>
        <taxon>Anguilla</taxon>
    </lineage>
</organism>
<sequence>MISKRKFPLHFKETGKYFLDFFFYPITHIHAEYNLKIHKKIFPIFH</sequence>
<reference evidence="1" key="1">
    <citation type="submission" date="2014-11" db="EMBL/GenBank/DDBJ databases">
        <authorList>
            <person name="Amaro Gonzalez C."/>
        </authorList>
    </citation>
    <scope>NUCLEOTIDE SEQUENCE</scope>
</reference>
<accession>A0A0E9WE52</accession>